<dbReference type="InterPro" id="IPR000700">
    <property type="entry name" value="PAS-assoc_C"/>
</dbReference>
<evidence type="ECO:0000256" key="2">
    <source>
        <dbReference type="ARBA" id="ARBA00012438"/>
    </source>
</evidence>
<dbReference type="SUPFAM" id="SSF55785">
    <property type="entry name" value="PYP-like sensor domain (PAS domain)"/>
    <property type="match status" value="3"/>
</dbReference>
<feature type="domain" description="PAC" evidence="8">
    <location>
        <begin position="32"/>
        <end position="84"/>
    </location>
</feature>
<dbReference type="CDD" id="cd00130">
    <property type="entry name" value="PAS"/>
    <property type="match status" value="3"/>
</dbReference>
<comment type="catalytic activity">
    <reaction evidence="1">
        <text>ATP + protein L-histidine = ADP + protein N-phospho-L-histidine.</text>
        <dbReference type="EC" id="2.7.13.3"/>
    </reaction>
</comment>
<dbReference type="NCBIfam" id="TIGR00229">
    <property type="entry name" value="sensory_box"/>
    <property type="match status" value="3"/>
</dbReference>
<organism evidence="9 10">
    <name type="scientific">Roseiarcus fermentans</name>
    <dbReference type="NCBI Taxonomy" id="1473586"/>
    <lineage>
        <taxon>Bacteria</taxon>
        <taxon>Pseudomonadati</taxon>
        <taxon>Pseudomonadota</taxon>
        <taxon>Alphaproteobacteria</taxon>
        <taxon>Hyphomicrobiales</taxon>
        <taxon>Roseiarcaceae</taxon>
        <taxon>Roseiarcus</taxon>
    </lineage>
</organism>
<comment type="caution">
    <text evidence="9">The sequence shown here is derived from an EMBL/GenBank/DDBJ whole genome shotgun (WGS) entry which is preliminary data.</text>
</comment>
<dbReference type="InterPro" id="IPR005467">
    <property type="entry name" value="His_kinase_dom"/>
</dbReference>
<dbReference type="SUPFAM" id="SSF47384">
    <property type="entry name" value="Homodimeric domain of signal transducing histidine kinase"/>
    <property type="match status" value="1"/>
</dbReference>
<keyword evidence="4" id="KW-0808">Transferase</keyword>
<dbReference type="InterPro" id="IPR036890">
    <property type="entry name" value="HATPase_C_sf"/>
</dbReference>
<dbReference type="PRINTS" id="PR00344">
    <property type="entry name" value="BCTRLSENSOR"/>
</dbReference>
<dbReference type="Pfam" id="PF00512">
    <property type="entry name" value="HisKA"/>
    <property type="match status" value="1"/>
</dbReference>
<dbReference type="Gene3D" id="1.10.287.130">
    <property type="match status" value="1"/>
</dbReference>
<dbReference type="GO" id="GO:0000155">
    <property type="term" value="F:phosphorelay sensor kinase activity"/>
    <property type="evidence" value="ECO:0007669"/>
    <property type="project" value="InterPro"/>
</dbReference>
<feature type="domain" description="PAS" evidence="7">
    <location>
        <begin position="218"/>
        <end position="288"/>
    </location>
</feature>
<evidence type="ECO:0000256" key="4">
    <source>
        <dbReference type="ARBA" id="ARBA00022679"/>
    </source>
</evidence>
<evidence type="ECO:0000313" key="10">
    <source>
        <dbReference type="Proteomes" id="UP000253529"/>
    </source>
</evidence>
<dbReference type="InterPro" id="IPR036097">
    <property type="entry name" value="HisK_dim/P_sf"/>
</dbReference>
<dbReference type="SMART" id="SM00091">
    <property type="entry name" value="PAS"/>
    <property type="match status" value="2"/>
</dbReference>
<dbReference type="PROSITE" id="PS50113">
    <property type="entry name" value="PAC"/>
    <property type="match status" value="3"/>
</dbReference>
<dbReference type="PANTHER" id="PTHR43304">
    <property type="entry name" value="PHYTOCHROME-LIKE PROTEIN CPH1"/>
    <property type="match status" value="1"/>
</dbReference>
<dbReference type="Proteomes" id="UP000253529">
    <property type="component" value="Unassembled WGS sequence"/>
</dbReference>
<evidence type="ECO:0000313" key="9">
    <source>
        <dbReference type="EMBL" id="RBP17766.1"/>
    </source>
</evidence>
<dbReference type="Gene3D" id="3.30.450.20">
    <property type="entry name" value="PAS domain"/>
    <property type="match status" value="3"/>
</dbReference>
<evidence type="ECO:0000259" key="7">
    <source>
        <dbReference type="PROSITE" id="PS50112"/>
    </source>
</evidence>
<proteinExistence type="predicted"/>
<dbReference type="Pfam" id="PF02518">
    <property type="entry name" value="HATPase_c"/>
    <property type="match status" value="1"/>
</dbReference>
<dbReference type="InterPro" id="IPR000014">
    <property type="entry name" value="PAS"/>
</dbReference>
<evidence type="ECO:0000259" key="6">
    <source>
        <dbReference type="PROSITE" id="PS50109"/>
    </source>
</evidence>
<dbReference type="SUPFAM" id="SSF55874">
    <property type="entry name" value="ATPase domain of HSP90 chaperone/DNA topoisomerase II/histidine kinase"/>
    <property type="match status" value="1"/>
</dbReference>
<dbReference type="FunFam" id="3.30.450.20:FF:000099">
    <property type="entry name" value="Sensory box sensor histidine kinase"/>
    <property type="match status" value="1"/>
</dbReference>
<feature type="domain" description="PAC" evidence="8">
    <location>
        <begin position="292"/>
        <end position="344"/>
    </location>
</feature>
<dbReference type="InterPro" id="IPR035965">
    <property type="entry name" value="PAS-like_dom_sf"/>
</dbReference>
<dbReference type="EC" id="2.7.13.3" evidence="2"/>
<accession>A0A366FUC9</accession>
<dbReference type="PROSITE" id="PS50109">
    <property type="entry name" value="HIS_KIN"/>
    <property type="match status" value="1"/>
</dbReference>
<dbReference type="Pfam" id="PF13426">
    <property type="entry name" value="PAS_9"/>
    <property type="match status" value="1"/>
</dbReference>
<dbReference type="EMBL" id="QNRK01000002">
    <property type="protein sequence ID" value="RBP17766.1"/>
    <property type="molecule type" value="Genomic_DNA"/>
</dbReference>
<dbReference type="InterPro" id="IPR052162">
    <property type="entry name" value="Sensor_kinase/Photoreceptor"/>
</dbReference>
<keyword evidence="10" id="KW-1185">Reference proteome</keyword>
<feature type="domain" description="PAC" evidence="8">
    <location>
        <begin position="158"/>
        <end position="210"/>
    </location>
</feature>
<dbReference type="SMART" id="SM00086">
    <property type="entry name" value="PAC"/>
    <property type="match status" value="3"/>
</dbReference>
<dbReference type="PROSITE" id="PS50112">
    <property type="entry name" value="PAS"/>
    <property type="match status" value="2"/>
</dbReference>
<dbReference type="Gene3D" id="3.30.565.10">
    <property type="entry name" value="Histidine kinase-like ATPase, C-terminal domain"/>
    <property type="match status" value="1"/>
</dbReference>
<dbReference type="SMART" id="SM00387">
    <property type="entry name" value="HATPase_c"/>
    <property type="match status" value="1"/>
</dbReference>
<evidence type="ECO:0000256" key="1">
    <source>
        <dbReference type="ARBA" id="ARBA00000085"/>
    </source>
</evidence>
<dbReference type="InterPro" id="IPR013655">
    <property type="entry name" value="PAS_fold_3"/>
</dbReference>
<name>A0A366FUC9_9HYPH</name>
<dbReference type="InterPro" id="IPR003594">
    <property type="entry name" value="HATPase_dom"/>
</dbReference>
<evidence type="ECO:0000259" key="8">
    <source>
        <dbReference type="PROSITE" id="PS50113"/>
    </source>
</evidence>
<dbReference type="InterPro" id="IPR004358">
    <property type="entry name" value="Sig_transdc_His_kin-like_C"/>
</dbReference>
<evidence type="ECO:0000256" key="5">
    <source>
        <dbReference type="ARBA" id="ARBA00022777"/>
    </source>
</evidence>
<dbReference type="AlphaFoldDB" id="A0A366FUC9"/>
<keyword evidence="3" id="KW-0597">Phosphoprotein</keyword>
<keyword evidence="5 9" id="KW-0418">Kinase</keyword>
<dbReference type="InterPro" id="IPR003661">
    <property type="entry name" value="HisK_dim/P_dom"/>
</dbReference>
<evidence type="ECO:0000256" key="3">
    <source>
        <dbReference type="ARBA" id="ARBA00022553"/>
    </source>
</evidence>
<dbReference type="CDD" id="cd00082">
    <property type="entry name" value="HisKA"/>
    <property type="match status" value="1"/>
</dbReference>
<gene>
    <name evidence="9" type="ORF">DFR50_102259</name>
</gene>
<feature type="domain" description="Histidine kinase" evidence="6">
    <location>
        <begin position="361"/>
        <end position="574"/>
    </location>
</feature>
<dbReference type="Pfam" id="PF08447">
    <property type="entry name" value="PAS_3"/>
    <property type="match status" value="2"/>
</dbReference>
<feature type="domain" description="PAS" evidence="7">
    <location>
        <begin position="85"/>
        <end position="155"/>
    </location>
</feature>
<sequence length="581" mass="64476">MIGQSIHRILPDDRLIEEAFIFERIRHGERVEPFDTVRLRKDQASVHVSMTVSPILDSHGHIAGVCTIARDITERVRIDEALIARERELYQLAEAMPQVVWSTEADGRNTYFNQRWVSYTGLSLEESYGDGWTKPFHPDDRQRAWDAWRNAVTCGGGYSLECRLRRADGVYRWWLVRGVPFLDASGVITKWYGTCTDIQDMKQAEIETKRTRQLLAESEAQFRGAFETAAHGMALVSIDGTFTKVNQSLCKMLGYTESEFLQTTCRSITHPDDLEADLAHVRALLHGETDHYDREKRYRVRSGGVVWVLVSVSLIRACDGAPSHFVAQIQDISDRRAAEAVLCGKMTTSSRLSALGEMAGGIAHEINNPLAVIHALASDLAEQGFSAPGEAARCGGEIAQYADRIATIVRSLRHIARDGETDPFDEASISAIVQQTLVLCRARFRDEAVKLDVPPIDPELRILCREVQFSQILVNLLQNGFDAAQAQTGDKWVRLEVVTNDDQVTLSVIDSGKGIPEALKKRIMEPFFTTKPVGKGVGLGLSVSKKIAEDHGGTLEARESGGNTCFSLCLPLVRHRSAGCA</sequence>
<protein>
    <recommendedName>
        <fullName evidence="2">histidine kinase</fullName>
        <ecNumber evidence="2">2.7.13.3</ecNumber>
    </recommendedName>
</protein>
<reference evidence="9 10" key="1">
    <citation type="submission" date="2018-06" db="EMBL/GenBank/DDBJ databases">
        <title>Genomic Encyclopedia of Type Strains, Phase IV (KMG-IV): sequencing the most valuable type-strain genomes for metagenomic binning, comparative biology and taxonomic classification.</title>
        <authorList>
            <person name="Goeker M."/>
        </authorList>
    </citation>
    <scope>NUCLEOTIDE SEQUENCE [LARGE SCALE GENOMIC DNA]</scope>
    <source>
        <strain evidence="9 10">DSM 24875</strain>
    </source>
</reference>
<dbReference type="InterPro" id="IPR001610">
    <property type="entry name" value="PAC"/>
</dbReference>
<dbReference type="SMART" id="SM00388">
    <property type="entry name" value="HisKA"/>
    <property type="match status" value="1"/>
</dbReference>
<dbReference type="PANTHER" id="PTHR43304:SF1">
    <property type="entry name" value="PAC DOMAIN-CONTAINING PROTEIN"/>
    <property type="match status" value="1"/>
</dbReference>